<keyword evidence="3" id="KW-1185">Reference proteome</keyword>
<accession>A0A0D0BH40</accession>
<gene>
    <name evidence="2" type="ORF">GYMLUDRAFT_63371</name>
</gene>
<feature type="region of interest" description="Disordered" evidence="1">
    <location>
        <begin position="1"/>
        <end position="27"/>
    </location>
</feature>
<evidence type="ECO:0000256" key="1">
    <source>
        <dbReference type="SAM" id="MobiDB-lite"/>
    </source>
</evidence>
<dbReference type="HOGENOM" id="CLU_305236_0_0_1"/>
<sequence>MSLDSDLSEVQLSMSRSSSPSNCASSACTSSAVDKDKHIAHFALSPLLAQNDASCTPVLPASTVDAGSHLSHSINTSELGSFKIIPLADVEGSPVIDRTVDTDIAHSPAVSCNDTVGLPQPSSPSSPDNISCDLLGHPMSSCSSTPMSLCPQVEVSAYSASGTSVVAHKQSAPSPPPLEKSPADDAANSHSKHLKMVPTNSSSSQSRLIVPSYIWIKGIKFIPSPDLTLDALNGSPNSPHSICDGKPIDANATETSMVIDAPTSSEVHPLISNEYFDTLNIDLPECLDGIPALQPQLSPASQSCSGETPRVHSAFSLAPWIVDSLTHAEYYSASPLKESPSINRHSISPSKVNRQSVLKLLDLGISLVPDCPPSMQDQLRAYLKEYLPGDTYSVDADSVYDCHHPSPSAEEAPLFNDGGLGTTGCLQQQLIAPELIDTYCNVKNRLMPVVYPISSSGVPTDHFDWMSFSDVFSHVNPSLRRSLFNVIMFSSRACWINPSRANPSCVSVVTTDKGPCLTPMEDTHFLAVFITSGIVKQSHIYNPVTFESPSLLTKCILRQLDLSPFEQETQLMLGFFGAALGFTEFALSVSEGVLSFMSMQRFPNEVKSGNPNDYAPTIPIKMCPRSAFYAENNPRLKLWAHFPYAAPFRSPIPIYDSRTTGLETGFEASPNQLHELGFGSYPLFNGGMVDLPQGSIVSVGYTAHSFPTLHHYRHIASTLLLNLAFVLLLSLPPGIADTYLASSNSALPSHLNPHAASSSVSPRSTQNCPAFFSAPSPLQGNPHCHICCSGALFCTALGIYTLPSSRHSSLPVPHLPNTARIPSVEPAVESASAEDEPEVVEYYEDWH</sequence>
<organism evidence="2 3">
    <name type="scientific">Collybiopsis luxurians FD-317 M1</name>
    <dbReference type="NCBI Taxonomy" id="944289"/>
    <lineage>
        <taxon>Eukaryota</taxon>
        <taxon>Fungi</taxon>
        <taxon>Dikarya</taxon>
        <taxon>Basidiomycota</taxon>
        <taxon>Agaricomycotina</taxon>
        <taxon>Agaricomycetes</taxon>
        <taxon>Agaricomycetidae</taxon>
        <taxon>Agaricales</taxon>
        <taxon>Marasmiineae</taxon>
        <taxon>Omphalotaceae</taxon>
        <taxon>Collybiopsis</taxon>
        <taxon>Collybiopsis luxurians</taxon>
    </lineage>
</organism>
<reference evidence="2 3" key="1">
    <citation type="submission" date="2014-04" db="EMBL/GenBank/DDBJ databases">
        <title>Evolutionary Origins and Diversification of the Mycorrhizal Mutualists.</title>
        <authorList>
            <consortium name="DOE Joint Genome Institute"/>
            <consortium name="Mycorrhizal Genomics Consortium"/>
            <person name="Kohler A."/>
            <person name="Kuo A."/>
            <person name="Nagy L.G."/>
            <person name="Floudas D."/>
            <person name="Copeland A."/>
            <person name="Barry K.W."/>
            <person name="Cichocki N."/>
            <person name="Veneault-Fourrey C."/>
            <person name="LaButti K."/>
            <person name="Lindquist E.A."/>
            <person name="Lipzen A."/>
            <person name="Lundell T."/>
            <person name="Morin E."/>
            <person name="Murat C."/>
            <person name="Riley R."/>
            <person name="Ohm R."/>
            <person name="Sun H."/>
            <person name="Tunlid A."/>
            <person name="Henrissat B."/>
            <person name="Grigoriev I.V."/>
            <person name="Hibbett D.S."/>
            <person name="Martin F."/>
        </authorList>
    </citation>
    <scope>NUCLEOTIDE SEQUENCE [LARGE SCALE GENOMIC DNA]</scope>
    <source>
        <strain evidence="2 3">FD-317 M1</strain>
    </source>
</reference>
<dbReference type="Proteomes" id="UP000053593">
    <property type="component" value="Unassembled WGS sequence"/>
</dbReference>
<dbReference type="OrthoDB" id="3068821at2759"/>
<feature type="compositionally biased region" description="Low complexity" evidence="1">
    <location>
        <begin position="13"/>
        <end position="27"/>
    </location>
</feature>
<dbReference type="AlphaFoldDB" id="A0A0D0BH40"/>
<dbReference type="EMBL" id="KN834820">
    <property type="protein sequence ID" value="KIK54041.1"/>
    <property type="molecule type" value="Genomic_DNA"/>
</dbReference>
<evidence type="ECO:0000313" key="3">
    <source>
        <dbReference type="Proteomes" id="UP000053593"/>
    </source>
</evidence>
<feature type="region of interest" description="Disordered" evidence="1">
    <location>
        <begin position="166"/>
        <end position="200"/>
    </location>
</feature>
<proteinExistence type="predicted"/>
<feature type="region of interest" description="Disordered" evidence="1">
    <location>
        <begin position="111"/>
        <end position="131"/>
    </location>
</feature>
<evidence type="ECO:0000313" key="2">
    <source>
        <dbReference type="EMBL" id="KIK54041.1"/>
    </source>
</evidence>
<protein>
    <submittedName>
        <fullName evidence="2">Uncharacterized protein</fullName>
    </submittedName>
</protein>
<name>A0A0D0BH40_9AGAR</name>